<dbReference type="Pfam" id="PF17877">
    <property type="entry name" value="Dis3l2_C_term"/>
    <property type="match status" value="1"/>
</dbReference>
<accession>A0A3Q1H8J9</accession>
<evidence type="ECO:0000256" key="3">
    <source>
        <dbReference type="ARBA" id="ARBA00022722"/>
    </source>
</evidence>
<dbReference type="Pfam" id="PF00773">
    <property type="entry name" value="RNB"/>
    <property type="match status" value="1"/>
</dbReference>
<dbReference type="GO" id="GO:0000287">
    <property type="term" value="F:magnesium ion binding"/>
    <property type="evidence" value="ECO:0007669"/>
    <property type="project" value="UniProtKB-ARBA"/>
</dbReference>
<dbReference type="GO" id="GO:0000175">
    <property type="term" value="F:3'-5'-RNA exonuclease activity"/>
    <property type="evidence" value="ECO:0007669"/>
    <property type="project" value="UniProtKB-UniRule"/>
</dbReference>
<feature type="compositionally biased region" description="Low complexity" evidence="13">
    <location>
        <begin position="88"/>
        <end position="99"/>
    </location>
</feature>
<keyword evidence="3 12" id="KW-0540">Nuclease</keyword>
<dbReference type="InterPro" id="IPR012340">
    <property type="entry name" value="NA-bd_OB-fold"/>
</dbReference>
<dbReference type="OrthoDB" id="372421at2759"/>
<dbReference type="HAMAP" id="MF_03045">
    <property type="entry name" value="DIS3L2"/>
    <property type="match status" value="1"/>
</dbReference>
<comment type="subcellular location">
    <subcellularLocation>
        <location evidence="12">Cytoplasm</location>
    </subcellularLocation>
    <subcellularLocation>
        <location evidence="12">Cytoplasm</location>
        <location evidence="12">P-body</location>
    </subcellularLocation>
</comment>
<feature type="compositionally biased region" description="Basic and acidic residues" evidence="13">
    <location>
        <begin position="174"/>
        <end position="184"/>
    </location>
</feature>
<reference evidence="15" key="3">
    <citation type="submission" date="2025-09" db="UniProtKB">
        <authorList>
            <consortium name="Ensembl"/>
        </authorList>
    </citation>
    <scope>IDENTIFICATION</scope>
</reference>
<feature type="compositionally biased region" description="Basic residues" evidence="13">
    <location>
        <begin position="267"/>
        <end position="280"/>
    </location>
</feature>
<dbReference type="STRING" id="64144.ENSATEP00000004732"/>
<evidence type="ECO:0000256" key="7">
    <source>
        <dbReference type="ARBA" id="ARBA00022839"/>
    </source>
</evidence>
<sequence length="1056" mass="118676">MDSPRQSKKPNPNRETKRSQNQASLPPQKDAYARLLSQHRSSKFSSYLEQYANDLSLQREGSGPSTLLKAQSDRLNIPQRKRDQVANDFSDSSDFSPSSIKSKGEESSLSLYMEKLSARNTQQDGERKQALSDRQRRGQRRDTTTSQDGDIESGEELSCLKANDSKKHQKQQKKNKDSNKDVAFKETNSLSGQPQSPKKAGATGQEQEKAKKSKKKNLPKHVEEEESREGTLTSGVDNQMSRPKSPHGKGKKPQQPQASSASSPAAKSKKPTNKGGGSKKHVFESYMTFEEVSHGLKRGELIQGQIRINPKKYHEAFIPAPDDTRDIFLDGIVARNRALNGDIVVVKVLPREQWKVVRSDTDCEGTSESEIQREHVGQMAQKKTEHTQRPDGLVEDQDELQKSTLTDTGGHLEDPATPRSNGEILQKTAKVVYIVEKKHSRAATGFLKFLPDKPFAMFSPMDHRVPRINVPLADCPEDFTFRSGDYTNTLFICRIINWAADSNFAEGQLAKTLGQAGEIEPETEGILTEYDIDCSEFSDEVLDCLPKNLPWNIPPEEMAKRRDLRKECIFTIDPATARDLDDALSCKQLPDGNFEVGVHIADVSYFVEEGNALDAIASKRATSVYLVQMVIPMLPRLLCEELCSLNPLTDRLTFSVIWKITPEGKILSEWFGRSVIRSCVKLSYDHAQSMINAPEKMFSAEELPPVDPVHPIDEVHQAVLNLHSIAKNLRAQRFSGGALRLDQLKLSFTLDKETMMPQGCYVYQYRDSNKLVEEFMLLANIATAHHIYRRFPELALLRRHPPPKTKMLDELQELCDQLGINVDFSSAGALHKSLNTALGDDEYSSARKEVLTHMCSRPMQMALYFCTGVLKEEQLFKHYALNVPLYTHFTSPIRRYADIIVHRLLASSLKCGPHLGLSTQQVEKQAAHCNDKKMLSKRVQELSSDLFFGVFVKECGPLDSEAMVMGVLDQSFDVLVLRYGVQKRIYCKSVAGLDSFHHRKVGKKSELTLVWAAEDPEKPRVEQVISVFTLVEVQLKSDSAPTKYSAVLKRPDDDGL</sequence>
<feature type="compositionally biased region" description="Polar residues" evidence="13">
    <location>
        <begin position="186"/>
        <end position="196"/>
    </location>
</feature>
<dbReference type="Pfam" id="PF17216">
    <property type="entry name" value="Rrp44_CSD1"/>
    <property type="match status" value="1"/>
</dbReference>
<keyword evidence="8 12" id="KW-0460">Magnesium</keyword>
<comment type="function">
    <text evidence="11">3'-5'-exoribonuclease that specifically recognizes RNAs polyuridylated at their 3' end and mediates their degradation. Component of an exosome-independent RNA degradation pathway that mediates degradation of both mRNAs and miRNAs that have been polyuridylated by a terminal uridylyltransferase, such as ZCCHC11/TUT4. Mediates degradation of cytoplasmic mRNAs that have been deadenylated and subsequently uridylated at their 3'. Mediates degradation of uridylated pre-let-7 miRNAs, contributing to the maintenance of embryonic stem (ES) cells. Essential for correct mitosis, and negatively regulates cell proliferation.</text>
</comment>
<evidence type="ECO:0000256" key="2">
    <source>
        <dbReference type="ARBA" id="ARBA00022618"/>
    </source>
</evidence>
<feature type="domain" description="RNB" evidence="14">
    <location>
        <begin position="561"/>
        <end position="911"/>
    </location>
</feature>
<dbReference type="GO" id="GO:0010587">
    <property type="term" value="P:miRNA catabolic process"/>
    <property type="evidence" value="ECO:0007669"/>
    <property type="project" value="UniProtKB-UniRule"/>
</dbReference>
<dbReference type="GeneID" id="113171958"/>
<keyword evidence="12" id="KW-0464">Manganese</keyword>
<dbReference type="FunCoup" id="A0A3Q1H8J9">
    <property type="interactions" value="895"/>
</dbReference>
<comment type="domain">
    <text evidence="12">Specifically recognizes and binds polyuridylated RNAs via 3 RNA-binding regions (named U-zone 1, U-zone 2 and U-zone 3) that form an open funnel on one face of the catalytic domain, allowing RNA to navigate a path to the active site.</text>
</comment>
<evidence type="ECO:0000313" key="15">
    <source>
        <dbReference type="Ensembl" id="ENSATEP00000004732.1"/>
    </source>
</evidence>
<dbReference type="GO" id="GO:0051301">
    <property type="term" value="P:cell division"/>
    <property type="evidence" value="ECO:0007669"/>
    <property type="project" value="UniProtKB-KW"/>
</dbReference>
<feature type="compositionally biased region" description="Polar residues" evidence="13">
    <location>
        <begin position="230"/>
        <end position="242"/>
    </location>
</feature>
<feature type="site" description="Important for catalytic activity" evidence="12">
    <location>
        <position position="581"/>
    </location>
</feature>
<dbReference type="GO" id="GO:1990074">
    <property type="term" value="P:polyuridylation-dependent mRNA catabolic process"/>
    <property type="evidence" value="ECO:0007669"/>
    <property type="project" value="UniProtKB-UniRule"/>
</dbReference>
<keyword evidence="16" id="KW-1185">Reference proteome</keyword>
<feature type="region of interest" description="Disordered" evidence="13">
    <location>
        <begin position="360"/>
        <end position="395"/>
    </location>
</feature>
<keyword evidence="5 12" id="KW-0498">Mitosis</keyword>
<comment type="similarity">
    <text evidence="12">Belongs to the RNR ribonuclease family. DIS3L2 subfamily.</text>
</comment>
<feature type="compositionally biased region" description="Low complexity" evidence="13">
    <location>
        <begin position="253"/>
        <end position="266"/>
    </location>
</feature>
<reference evidence="15" key="2">
    <citation type="submission" date="2025-08" db="UniProtKB">
        <authorList>
            <consortium name="Ensembl"/>
        </authorList>
    </citation>
    <scope>IDENTIFICATION</scope>
</reference>
<dbReference type="PANTHER" id="PTHR23355">
    <property type="entry name" value="RIBONUCLEASE"/>
    <property type="match status" value="1"/>
</dbReference>
<evidence type="ECO:0000259" key="14">
    <source>
        <dbReference type="SMART" id="SM00955"/>
    </source>
</evidence>
<dbReference type="RefSeq" id="XP_026230487.1">
    <property type="nucleotide sequence ID" value="XM_026374702.1"/>
</dbReference>
<gene>
    <name evidence="12" type="primary">dis3l2</name>
    <name evidence="15" type="synonym">DIS3L2</name>
</gene>
<keyword evidence="10 12" id="KW-0131">Cell cycle</keyword>
<dbReference type="GeneTree" id="ENSGT00530000063106"/>
<evidence type="ECO:0000256" key="5">
    <source>
        <dbReference type="ARBA" id="ARBA00022776"/>
    </source>
</evidence>
<dbReference type="InterPro" id="IPR028591">
    <property type="entry name" value="DIS3L2"/>
</dbReference>
<dbReference type="InParanoid" id="A0A3Q1H8J9"/>
<dbReference type="FunFam" id="2.40.50.140:FF:000177">
    <property type="entry name" value="DIS3-like exonuclease 2"/>
    <property type="match status" value="1"/>
</dbReference>
<reference evidence="15" key="1">
    <citation type="submission" date="2021-04" db="EMBL/GenBank/DDBJ databases">
        <authorList>
            <consortium name="Wellcome Sanger Institute Data Sharing"/>
        </authorList>
    </citation>
    <scope>NUCLEOTIDE SEQUENCE [LARGE SCALE GENOMIC DNA]</scope>
</reference>
<feature type="compositionally biased region" description="Basic and acidic residues" evidence="13">
    <location>
        <begin position="370"/>
        <end position="389"/>
    </location>
</feature>
<dbReference type="PROSITE" id="PS01175">
    <property type="entry name" value="RIBONUCLEASE_II"/>
    <property type="match status" value="1"/>
</dbReference>
<evidence type="ECO:0000313" key="16">
    <source>
        <dbReference type="Proteomes" id="UP000265040"/>
    </source>
</evidence>
<evidence type="ECO:0000256" key="11">
    <source>
        <dbReference type="ARBA" id="ARBA00056476"/>
    </source>
</evidence>
<dbReference type="GO" id="GO:0000932">
    <property type="term" value="C:P-body"/>
    <property type="evidence" value="ECO:0007669"/>
    <property type="project" value="UniProtKB-SubCell"/>
</dbReference>
<dbReference type="SUPFAM" id="SSF50249">
    <property type="entry name" value="Nucleic acid-binding proteins"/>
    <property type="match status" value="2"/>
</dbReference>
<dbReference type="PANTHER" id="PTHR23355:SF9">
    <property type="entry name" value="DIS3-LIKE EXONUCLEASE 2"/>
    <property type="match status" value="1"/>
</dbReference>
<dbReference type="Ensembl" id="ENSATET00000004806.3">
    <property type="protein sequence ID" value="ENSATEP00000004732.1"/>
    <property type="gene ID" value="ENSATEG00000003336.3"/>
</dbReference>
<feature type="region of interest" description="Disordered" evidence="13">
    <location>
        <begin position="1"/>
        <end position="29"/>
    </location>
</feature>
<dbReference type="InterPro" id="IPR033771">
    <property type="entry name" value="Rrp44_CSD1"/>
</dbReference>
<evidence type="ECO:0000256" key="9">
    <source>
        <dbReference type="ARBA" id="ARBA00022884"/>
    </source>
</evidence>
<evidence type="ECO:0000256" key="4">
    <source>
        <dbReference type="ARBA" id="ARBA00022723"/>
    </source>
</evidence>
<feature type="region of interest" description="Disordered" evidence="13">
    <location>
        <begin position="57"/>
        <end position="280"/>
    </location>
</feature>
<dbReference type="InterPro" id="IPR041505">
    <property type="entry name" value="Dis3_CSD2"/>
</dbReference>
<dbReference type="InterPro" id="IPR022966">
    <property type="entry name" value="RNase_II/R_CS"/>
</dbReference>
<evidence type="ECO:0000256" key="6">
    <source>
        <dbReference type="ARBA" id="ARBA00022801"/>
    </source>
</evidence>
<keyword evidence="1 12" id="KW-0963">Cytoplasm</keyword>
<keyword evidence="4 12" id="KW-0479">Metal-binding</keyword>
<dbReference type="GO" id="GO:0000956">
    <property type="term" value="P:nuclear-transcribed mRNA catabolic process"/>
    <property type="evidence" value="ECO:0007669"/>
    <property type="project" value="UniProtKB-UniRule"/>
</dbReference>
<dbReference type="Pfam" id="PF17849">
    <property type="entry name" value="OB_Dis3"/>
    <property type="match status" value="1"/>
</dbReference>
<evidence type="ECO:0000256" key="10">
    <source>
        <dbReference type="ARBA" id="ARBA00023306"/>
    </source>
</evidence>
<feature type="binding site" evidence="12">
    <location>
        <position position="582"/>
    </location>
    <ligand>
        <name>Mg(2+)</name>
        <dbReference type="ChEBI" id="CHEBI:18420"/>
    </ligand>
</feature>
<proteinExistence type="inferred from homology"/>
<dbReference type="Gene3D" id="2.40.50.690">
    <property type="match status" value="1"/>
</dbReference>
<dbReference type="CTD" id="129563"/>
<evidence type="ECO:0000256" key="12">
    <source>
        <dbReference type="HAMAP-Rule" id="MF_03045"/>
    </source>
</evidence>
<dbReference type="Gene3D" id="2.40.50.140">
    <property type="entry name" value="Nucleic acid-binding proteins"/>
    <property type="match status" value="1"/>
</dbReference>
<name>A0A3Q1H8J9_ANATE</name>
<dbReference type="Proteomes" id="UP000265040">
    <property type="component" value="Chromosome 17"/>
</dbReference>
<feature type="binding site" evidence="12">
    <location>
        <position position="573"/>
    </location>
    <ligand>
        <name>Mg(2+)</name>
        <dbReference type="ChEBI" id="CHEBI:18420"/>
    </ligand>
</feature>
<evidence type="ECO:0000256" key="8">
    <source>
        <dbReference type="ARBA" id="ARBA00022842"/>
    </source>
</evidence>
<dbReference type="Gene3D" id="2.40.50.700">
    <property type="match status" value="1"/>
</dbReference>
<dbReference type="GO" id="GO:0008266">
    <property type="term" value="F:poly(U) RNA binding"/>
    <property type="evidence" value="ECO:0007669"/>
    <property type="project" value="UniProtKB-ARBA"/>
</dbReference>
<keyword evidence="7 12" id="KW-0269">Exonuclease</keyword>
<organism evidence="15 16">
    <name type="scientific">Anabas testudineus</name>
    <name type="common">Climbing perch</name>
    <name type="synonym">Anthias testudineus</name>
    <dbReference type="NCBI Taxonomy" id="64144"/>
    <lineage>
        <taxon>Eukaryota</taxon>
        <taxon>Metazoa</taxon>
        <taxon>Chordata</taxon>
        <taxon>Craniata</taxon>
        <taxon>Vertebrata</taxon>
        <taxon>Euteleostomi</taxon>
        <taxon>Actinopterygii</taxon>
        <taxon>Neopterygii</taxon>
        <taxon>Teleostei</taxon>
        <taxon>Neoteleostei</taxon>
        <taxon>Acanthomorphata</taxon>
        <taxon>Anabantaria</taxon>
        <taxon>Anabantiformes</taxon>
        <taxon>Anabantoidei</taxon>
        <taxon>Anabantidae</taxon>
        <taxon>Anabas</taxon>
    </lineage>
</organism>
<dbReference type="InterPro" id="IPR050180">
    <property type="entry name" value="RNR_Ribonuclease"/>
</dbReference>
<evidence type="ECO:0000256" key="13">
    <source>
        <dbReference type="SAM" id="MobiDB-lite"/>
    </source>
</evidence>
<comment type="function">
    <text evidence="12">3'-5'-exoribonuclease that specifically recognizes RNAs polyuridylated at their 3' end and mediates their degradation. Component of an exosome-independent RNA degradation pathway that mediates degradation of both mRNAs and miRNAs that have been polyuridylated by a terminal uridylyltransferase. Essential for correct mitosis, and negatively regulates cell proliferation.</text>
</comment>
<dbReference type="AlphaFoldDB" id="A0A3Q1H8J9"/>
<keyword evidence="6 12" id="KW-0378">Hydrolase</keyword>
<dbReference type="FunFam" id="2.40.50.700:FF:000003">
    <property type="entry name" value="DIS3-like exonuclease 2"/>
    <property type="match status" value="1"/>
</dbReference>
<dbReference type="EC" id="3.1.13.-" evidence="12"/>
<keyword evidence="9 12" id="KW-0694">RNA-binding</keyword>
<dbReference type="InterPro" id="IPR001900">
    <property type="entry name" value="RNase_II/R"/>
</dbReference>
<evidence type="ECO:0000256" key="1">
    <source>
        <dbReference type="ARBA" id="ARBA00022490"/>
    </source>
</evidence>
<dbReference type="InterPro" id="IPR041093">
    <property type="entry name" value="Dis3l2-like_C"/>
</dbReference>
<feature type="compositionally biased region" description="Basic and acidic residues" evidence="13">
    <location>
        <begin position="124"/>
        <end position="143"/>
    </location>
</feature>
<comment type="cofactor">
    <cofactor evidence="12">
        <name>Mg(2+)</name>
        <dbReference type="ChEBI" id="CHEBI:18420"/>
    </cofactor>
    <cofactor evidence="12">
        <name>Mn(2+)</name>
        <dbReference type="ChEBI" id="CHEBI:29035"/>
    </cofactor>
</comment>
<dbReference type="SMART" id="SM00955">
    <property type="entry name" value="RNB"/>
    <property type="match status" value="1"/>
</dbReference>
<dbReference type="FunFam" id="2.40.50.690:FF:000003">
    <property type="entry name" value="DIS3-like exonuclease 2"/>
    <property type="match status" value="1"/>
</dbReference>
<protein>
    <recommendedName>
        <fullName evidence="12">DIS3-like exonuclease 2</fullName>
        <ecNumber evidence="12">3.1.13.-</ecNumber>
    </recommendedName>
</protein>
<keyword evidence="2 12" id="KW-0132">Cell division</keyword>